<dbReference type="SUPFAM" id="SSF49329">
    <property type="entry name" value="Cu,Zn superoxide dismutase-like"/>
    <property type="match status" value="1"/>
</dbReference>
<dbReference type="PRINTS" id="PR00068">
    <property type="entry name" value="CUZNDISMTASE"/>
</dbReference>
<protein>
    <recommendedName>
        <fullName evidence="4">superoxide dismutase</fullName>
        <ecNumber evidence="4">1.15.1.1</ecNumber>
    </recommendedName>
</protein>
<sequence length="208" mass="22108">MERHLVLTLLLVLIGFCCGKKLEGKCVVDKTSGKEGSPPVEGTISLMQPDSGDIQIKVSLKGFGPTAAITKHGFHVHMYGNISNGCMAAGTHYNPFNKDHGGPSDTERHVGDLGNLEVSVDGTVEKTLTDPLIKLSGDTSVIGKALVIHANEDDLGTGTFPDSKLSGHAGPRIACCEIVLDKESSSKATRLTSQILGYLTFFTLALMW</sequence>
<evidence type="ECO:0000256" key="2">
    <source>
        <dbReference type="ARBA" id="ARBA00001947"/>
    </source>
</evidence>
<keyword evidence="8" id="KW-0560">Oxidoreductase</keyword>
<keyword evidence="15" id="KW-1185">Reference proteome</keyword>
<dbReference type="CDD" id="cd00305">
    <property type="entry name" value="Cu-Zn_Superoxide_Dismutase"/>
    <property type="match status" value="1"/>
</dbReference>
<gene>
    <name evidence="14" type="ORF">LSH36_33g04017</name>
</gene>
<evidence type="ECO:0000256" key="8">
    <source>
        <dbReference type="ARBA" id="ARBA00023002"/>
    </source>
</evidence>
<comment type="caution">
    <text evidence="14">The sequence shown here is derived from an EMBL/GenBank/DDBJ whole genome shotgun (WGS) entry which is preliminary data.</text>
</comment>
<dbReference type="PANTHER" id="PTHR10003">
    <property type="entry name" value="SUPEROXIDE DISMUTASE CU-ZN -RELATED"/>
    <property type="match status" value="1"/>
</dbReference>
<feature type="chain" id="PRO_5041932747" description="superoxide dismutase" evidence="12">
    <location>
        <begin position="20"/>
        <end position="208"/>
    </location>
</feature>
<evidence type="ECO:0000256" key="1">
    <source>
        <dbReference type="ARBA" id="ARBA00001935"/>
    </source>
</evidence>
<keyword evidence="10" id="KW-1015">Disulfide bond</keyword>
<dbReference type="InterPro" id="IPR024134">
    <property type="entry name" value="SOD_Cu/Zn_/chaperone"/>
</dbReference>
<keyword evidence="7" id="KW-0049">Antioxidant</keyword>
<dbReference type="GO" id="GO:0005507">
    <property type="term" value="F:copper ion binding"/>
    <property type="evidence" value="ECO:0007669"/>
    <property type="project" value="InterPro"/>
</dbReference>
<accession>A0AAD9K9G6</accession>
<dbReference type="Proteomes" id="UP001208570">
    <property type="component" value="Unassembled WGS sequence"/>
</dbReference>
<evidence type="ECO:0000256" key="4">
    <source>
        <dbReference type="ARBA" id="ARBA00012682"/>
    </source>
</evidence>
<evidence type="ECO:0000256" key="9">
    <source>
        <dbReference type="ARBA" id="ARBA00023008"/>
    </source>
</evidence>
<keyword evidence="6" id="KW-0862">Zinc</keyword>
<evidence type="ECO:0000313" key="14">
    <source>
        <dbReference type="EMBL" id="KAK2166940.1"/>
    </source>
</evidence>
<reference evidence="14" key="1">
    <citation type="journal article" date="2023" name="Mol. Biol. Evol.">
        <title>Third-Generation Sequencing Reveals the Adaptive Role of the Epigenome in Three Deep-Sea Polychaetes.</title>
        <authorList>
            <person name="Perez M."/>
            <person name="Aroh O."/>
            <person name="Sun Y."/>
            <person name="Lan Y."/>
            <person name="Juniper S.K."/>
            <person name="Young C.R."/>
            <person name="Angers B."/>
            <person name="Qian P.Y."/>
        </authorList>
    </citation>
    <scope>NUCLEOTIDE SEQUENCE</scope>
    <source>
        <strain evidence="14">P08H-3</strain>
    </source>
</reference>
<name>A0AAD9K9G6_9ANNE</name>
<dbReference type="InterPro" id="IPR001424">
    <property type="entry name" value="SOD_Cu_Zn_dom"/>
</dbReference>
<keyword evidence="5" id="KW-0479">Metal-binding</keyword>
<evidence type="ECO:0000256" key="11">
    <source>
        <dbReference type="ARBA" id="ARBA00049204"/>
    </source>
</evidence>
<feature type="signal peptide" evidence="12">
    <location>
        <begin position="1"/>
        <end position="19"/>
    </location>
</feature>
<keyword evidence="12" id="KW-0732">Signal</keyword>
<dbReference type="Gene3D" id="2.60.40.200">
    <property type="entry name" value="Superoxide dismutase, copper/zinc binding domain"/>
    <property type="match status" value="1"/>
</dbReference>
<feature type="domain" description="Superoxide dismutase copper/zinc binding" evidence="13">
    <location>
        <begin position="40"/>
        <end position="178"/>
    </location>
</feature>
<comment type="catalytic activity">
    <reaction evidence="11">
        <text>2 superoxide + 2 H(+) = H2O2 + O2</text>
        <dbReference type="Rhea" id="RHEA:20696"/>
        <dbReference type="ChEBI" id="CHEBI:15378"/>
        <dbReference type="ChEBI" id="CHEBI:15379"/>
        <dbReference type="ChEBI" id="CHEBI:16240"/>
        <dbReference type="ChEBI" id="CHEBI:18421"/>
        <dbReference type="EC" id="1.15.1.1"/>
    </reaction>
</comment>
<evidence type="ECO:0000256" key="7">
    <source>
        <dbReference type="ARBA" id="ARBA00022862"/>
    </source>
</evidence>
<dbReference type="FunFam" id="2.60.40.200:FF:000003">
    <property type="entry name" value="Superoxide dismutase [Cu-Zn], chloroplastic"/>
    <property type="match status" value="1"/>
</dbReference>
<dbReference type="InterPro" id="IPR036423">
    <property type="entry name" value="SOD-like_Cu/Zn_dom_sf"/>
</dbReference>
<evidence type="ECO:0000256" key="12">
    <source>
        <dbReference type="SAM" id="SignalP"/>
    </source>
</evidence>
<evidence type="ECO:0000259" key="13">
    <source>
        <dbReference type="Pfam" id="PF00080"/>
    </source>
</evidence>
<evidence type="ECO:0000256" key="3">
    <source>
        <dbReference type="ARBA" id="ARBA00010457"/>
    </source>
</evidence>
<keyword evidence="9" id="KW-0186">Copper</keyword>
<dbReference type="GO" id="GO:0004784">
    <property type="term" value="F:superoxide dismutase activity"/>
    <property type="evidence" value="ECO:0007669"/>
    <property type="project" value="UniProtKB-EC"/>
</dbReference>
<dbReference type="EMBL" id="JAODUP010000033">
    <property type="protein sequence ID" value="KAK2166940.1"/>
    <property type="molecule type" value="Genomic_DNA"/>
</dbReference>
<evidence type="ECO:0000256" key="5">
    <source>
        <dbReference type="ARBA" id="ARBA00022723"/>
    </source>
</evidence>
<dbReference type="EC" id="1.15.1.1" evidence="4"/>
<evidence type="ECO:0000256" key="6">
    <source>
        <dbReference type="ARBA" id="ARBA00022833"/>
    </source>
</evidence>
<evidence type="ECO:0000256" key="10">
    <source>
        <dbReference type="ARBA" id="ARBA00023157"/>
    </source>
</evidence>
<comment type="similarity">
    <text evidence="3">Belongs to the Cu-Zn superoxide dismutase family.</text>
</comment>
<dbReference type="Pfam" id="PF00080">
    <property type="entry name" value="Sod_Cu"/>
    <property type="match status" value="1"/>
</dbReference>
<organism evidence="14 15">
    <name type="scientific">Paralvinella palmiformis</name>
    <dbReference type="NCBI Taxonomy" id="53620"/>
    <lineage>
        <taxon>Eukaryota</taxon>
        <taxon>Metazoa</taxon>
        <taxon>Spiralia</taxon>
        <taxon>Lophotrochozoa</taxon>
        <taxon>Annelida</taxon>
        <taxon>Polychaeta</taxon>
        <taxon>Sedentaria</taxon>
        <taxon>Canalipalpata</taxon>
        <taxon>Terebellida</taxon>
        <taxon>Terebelliformia</taxon>
        <taxon>Alvinellidae</taxon>
        <taxon>Paralvinella</taxon>
    </lineage>
</organism>
<comment type="cofactor">
    <cofactor evidence="2">
        <name>Zn(2+)</name>
        <dbReference type="ChEBI" id="CHEBI:29105"/>
    </cofactor>
</comment>
<comment type="cofactor">
    <cofactor evidence="1">
        <name>Cu cation</name>
        <dbReference type="ChEBI" id="CHEBI:23378"/>
    </cofactor>
</comment>
<dbReference type="AlphaFoldDB" id="A0AAD9K9G6"/>
<proteinExistence type="inferred from homology"/>
<evidence type="ECO:0000313" key="15">
    <source>
        <dbReference type="Proteomes" id="UP001208570"/>
    </source>
</evidence>